<evidence type="ECO:0000256" key="5">
    <source>
        <dbReference type="ARBA" id="ARBA00023136"/>
    </source>
</evidence>
<gene>
    <name evidence="11" type="ORF">AZE42_08082</name>
</gene>
<evidence type="ECO:0000256" key="3">
    <source>
        <dbReference type="ARBA" id="ARBA00022927"/>
    </source>
</evidence>
<evidence type="ECO:0000259" key="10">
    <source>
        <dbReference type="Pfam" id="PF24598"/>
    </source>
</evidence>
<feature type="region of interest" description="Disordered" evidence="7">
    <location>
        <begin position="1"/>
        <end position="39"/>
    </location>
</feature>
<dbReference type="InterPro" id="IPR056457">
    <property type="entry name" value="DOP1_C"/>
</dbReference>
<organism evidence="11 12">
    <name type="scientific">Rhizopogon vesiculosus</name>
    <dbReference type="NCBI Taxonomy" id="180088"/>
    <lineage>
        <taxon>Eukaryota</taxon>
        <taxon>Fungi</taxon>
        <taxon>Dikarya</taxon>
        <taxon>Basidiomycota</taxon>
        <taxon>Agaricomycotina</taxon>
        <taxon>Agaricomycetes</taxon>
        <taxon>Agaricomycetidae</taxon>
        <taxon>Boletales</taxon>
        <taxon>Suillineae</taxon>
        <taxon>Rhizopogonaceae</taxon>
        <taxon>Rhizopogon</taxon>
    </lineage>
</organism>
<keyword evidence="12" id="KW-1185">Reference proteome</keyword>
<name>A0A1J8Q927_9AGAM</name>
<dbReference type="Pfam" id="PF24598">
    <property type="entry name" value="DOP1_C"/>
    <property type="match status" value="1"/>
</dbReference>
<evidence type="ECO:0000256" key="6">
    <source>
        <dbReference type="ARBA" id="ARBA00046326"/>
    </source>
</evidence>
<evidence type="ECO:0000313" key="12">
    <source>
        <dbReference type="Proteomes" id="UP000183567"/>
    </source>
</evidence>
<dbReference type="InterPro" id="IPR056458">
    <property type="entry name" value="TPR_DOP1_M"/>
</dbReference>
<dbReference type="Pfam" id="PF24597">
    <property type="entry name" value="TPR_DOP1_M"/>
    <property type="match status" value="1"/>
</dbReference>
<evidence type="ECO:0000256" key="7">
    <source>
        <dbReference type="SAM" id="MobiDB-lite"/>
    </source>
</evidence>
<dbReference type="SUPFAM" id="SSF48371">
    <property type="entry name" value="ARM repeat"/>
    <property type="match status" value="2"/>
</dbReference>
<protein>
    <submittedName>
        <fullName evidence="11">Uncharacterized protein</fullName>
    </submittedName>
</protein>
<dbReference type="Pfam" id="PF04118">
    <property type="entry name" value="Dopey_N"/>
    <property type="match status" value="1"/>
</dbReference>
<evidence type="ECO:0000259" key="9">
    <source>
        <dbReference type="Pfam" id="PF24597"/>
    </source>
</evidence>
<evidence type="ECO:0000256" key="2">
    <source>
        <dbReference type="ARBA" id="ARBA00022448"/>
    </source>
</evidence>
<sequence>MSSKNPTAQTTSGGNSGTNVAAVDPTKSSNRDKLHQQYASDPKYKKYTQQVEKCLNAFDNVHEWADCSAFLKHLLKTFQSYMQFKEIPYKLIVAKRLSQCLNPALPTGVHQRALDVYTHILSVLGTEGLKRDLPLWSSGLFPFFEYAATSVKPILLTIYDTHYLPLQGGLRPVMKSFILALLPGLEEETGEFFEKVLSLLDRLSGTVSPVFFIQNIWVIMITMSSARGTALNFLSRRLPRLHADEDITQIVGRDIGLMIRAFAAALEDDNLLVRRGALDLLLQSMRIDSAAIKRAQPEDSVFLMRAATGVVLRRDLSLNRRLYTWLLGPDEKTENQSIYLRQHALQLLYTTLKDEMFSPSGEYSESRPFKIFISLLDKWEIASPLTDSLVLDALKAIRFLMQRDAEERNEDISMTASTLYEAVEPSILWKQLLAAIMNDLTEDNKTGAIDLTLFLLRSLPLQDDEVRTIHLPVIFASITDKLQREISKDPSKAAVSSFRECLALQEEIFKHIPLEALSQRPGLNAALQTSASSLSPFAFSYSFYGIDCTELKPSSQVLNPLVAVLEHMFYMSQALSQSLSTQQRGSVELRPALLQVLRVLSNIVNAVDTTSDTTLDLSWKPSEWLHSLLNCLDLEAVNFTLVDQIVSLIVSLHGTQKLSPKLSMDKRPVVSRMVKKFGGQGFAKSARGTFLKRSYDHVLLQRLSSGAAGIDPDTSYLDALIEVLSRFLQSEPKDQIAPIMQPLNTVIQSSAIDLLQVIVARGEIEMLAVEILEPAVIGKLFLCVHLHRLDLQNKLLRFLHSIISASTSFAHNVNSPPEDRSTESPQESGKKGYTVNSLLTQTITDGIVVPRNRPVMQHWLDFVLMAVPQFQPALQSIISPIADCLCRQLRLLLSDALKANRPSADETHPRVATDAEFIMLFNALERLIVLGLTQKSDTNPQEDDTPVQERPGADSGGILGYVSNVFTTENTTSSLTAAQSHSPGYKSLHDGIRVLLAIWVNMVWHDTDSLRPEVDSLSMIFNRAHTRCRRVLEHLFRAHPTEVLESIIECWDRDAILRSKSSDQPATGVFDLVDVLIASAQSTVHMICDSISVRLSNSSERSRKPANANLSDVTLFNFLEQYLQRLEGPVALQVWSRFMQLAKDLASSRDFKVQVFLALKCLCVLGDKVTQTTAIDDKRIKKDLQETFGKLLDACVIFVGRSSDQPTWMRRTTKESLVTNGRASPVHRGVLDVKLDEKTSSSSVSVPDGVKPTWGAELPSQISAFIASKAVPDLRRFLMDNDKVASACSNIVYYIVNPGIKAKARPLDADVIVVDVLRDMIKIPPAMKVWRGVVMDVLYDHRIFNSNSGVTTKWKPVIKALFDADKTSFPDLLSRIATLPSANIFTNREHEMLLRSLNLRRLALVLFTGEKNHFLTQLPAVQEKLVDILRNVPSPIVQSEVYLCIRVLLCRLTAHSMTSFWPVILTELYRIFEQIKDSIPSDGSEDLQLILSASKCLDLLLTLQTEEFQMCYLLPPHAHLDIDKIFRHQWIFITDTVDAVFRPDNWTPEAIFDQLAEVVGSLPIPEPRERQSGIGLPLSTSTSIAFPTHPDRALRRPMLKSIRQIDSIRDLIPFFSHASISSYESVYASSGNIDWEAVEEGILDDMFDGR</sequence>
<dbReference type="STRING" id="180088.A0A1J8Q927"/>
<evidence type="ECO:0000256" key="4">
    <source>
        <dbReference type="ARBA" id="ARBA00023034"/>
    </source>
</evidence>
<feature type="domain" description="DOP1-like middle TPR" evidence="9">
    <location>
        <begin position="339"/>
        <end position="520"/>
    </location>
</feature>
<dbReference type="GO" id="GO:0005802">
    <property type="term" value="C:trans-Golgi network"/>
    <property type="evidence" value="ECO:0007669"/>
    <property type="project" value="TreeGrafter"/>
</dbReference>
<dbReference type="GO" id="GO:0005768">
    <property type="term" value="C:endosome"/>
    <property type="evidence" value="ECO:0007669"/>
    <property type="project" value="TreeGrafter"/>
</dbReference>
<evidence type="ECO:0000313" key="11">
    <source>
        <dbReference type="EMBL" id="OJA09792.1"/>
    </source>
</evidence>
<dbReference type="PANTHER" id="PTHR14042">
    <property type="entry name" value="DOPEY-RELATED"/>
    <property type="match status" value="1"/>
</dbReference>
<feature type="compositionally biased region" description="Polar residues" evidence="7">
    <location>
        <begin position="1"/>
        <end position="19"/>
    </location>
</feature>
<evidence type="ECO:0000256" key="1">
    <source>
        <dbReference type="ARBA" id="ARBA00004395"/>
    </source>
</evidence>
<dbReference type="EMBL" id="LVVM01005794">
    <property type="protein sequence ID" value="OJA09792.1"/>
    <property type="molecule type" value="Genomic_DNA"/>
</dbReference>
<feature type="domain" description="DOP1 N-terminal" evidence="8">
    <location>
        <begin position="41"/>
        <end position="330"/>
    </location>
</feature>
<keyword evidence="5" id="KW-0472">Membrane</keyword>
<comment type="subcellular location">
    <subcellularLocation>
        <location evidence="1">Golgi apparatus membrane</location>
        <topology evidence="1">Peripheral membrane protein</topology>
    </subcellularLocation>
</comment>
<evidence type="ECO:0000259" key="8">
    <source>
        <dbReference type="Pfam" id="PF04118"/>
    </source>
</evidence>
<dbReference type="InterPro" id="IPR007249">
    <property type="entry name" value="DOP1_N"/>
</dbReference>
<feature type="region of interest" description="Disordered" evidence="7">
    <location>
        <begin position="812"/>
        <end position="831"/>
    </location>
</feature>
<dbReference type="PANTHER" id="PTHR14042:SF24">
    <property type="entry name" value="PROTEIN DOPEY-1 HOMOLOG"/>
    <property type="match status" value="1"/>
</dbReference>
<dbReference type="InterPro" id="IPR016024">
    <property type="entry name" value="ARM-type_fold"/>
</dbReference>
<feature type="domain" description="DOP1-like C-terminal" evidence="10">
    <location>
        <begin position="1118"/>
        <end position="1628"/>
    </location>
</feature>
<keyword evidence="3" id="KW-0653">Protein transport</keyword>
<dbReference type="GO" id="GO:0006895">
    <property type="term" value="P:Golgi to endosome transport"/>
    <property type="evidence" value="ECO:0007669"/>
    <property type="project" value="InterPro"/>
</dbReference>
<keyword evidence="2" id="KW-0813">Transport</keyword>
<reference evidence="11 12" key="1">
    <citation type="submission" date="2016-03" db="EMBL/GenBank/DDBJ databases">
        <title>Comparative genomics of the ectomycorrhizal sister species Rhizopogon vinicolor and Rhizopogon vesiculosus (Basidiomycota: Boletales) reveals a divergence of the mating type B locus.</title>
        <authorList>
            <person name="Mujic A.B."/>
            <person name="Kuo A."/>
            <person name="Tritt A."/>
            <person name="Lipzen A."/>
            <person name="Chen C."/>
            <person name="Johnson J."/>
            <person name="Sharma A."/>
            <person name="Barry K."/>
            <person name="Grigoriev I.V."/>
            <person name="Spatafora J.W."/>
        </authorList>
    </citation>
    <scope>NUCLEOTIDE SEQUENCE [LARGE SCALE GENOMIC DNA]</scope>
    <source>
        <strain evidence="11 12">AM-OR11-056</strain>
    </source>
</reference>
<dbReference type="GO" id="GO:0000139">
    <property type="term" value="C:Golgi membrane"/>
    <property type="evidence" value="ECO:0007669"/>
    <property type="project" value="UniProtKB-SubCell"/>
</dbReference>
<accession>A0A1J8Q927</accession>
<dbReference type="OrthoDB" id="297643at2759"/>
<dbReference type="GO" id="GO:0015031">
    <property type="term" value="P:protein transport"/>
    <property type="evidence" value="ECO:0007669"/>
    <property type="project" value="UniProtKB-KW"/>
</dbReference>
<proteinExistence type="inferred from homology"/>
<dbReference type="Proteomes" id="UP000183567">
    <property type="component" value="Unassembled WGS sequence"/>
</dbReference>
<dbReference type="InterPro" id="IPR040314">
    <property type="entry name" value="DOP1"/>
</dbReference>
<comment type="caution">
    <text evidence="11">The sequence shown here is derived from an EMBL/GenBank/DDBJ whole genome shotgun (WGS) entry which is preliminary data.</text>
</comment>
<comment type="similarity">
    <text evidence="6">Belongs to the DOP1 family.</text>
</comment>
<dbReference type="GO" id="GO:0005829">
    <property type="term" value="C:cytosol"/>
    <property type="evidence" value="ECO:0007669"/>
    <property type="project" value="GOC"/>
</dbReference>
<keyword evidence="4" id="KW-0333">Golgi apparatus</keyword>